<proteinExistence type="predicted"/>
<dbReference type="Proteomes" id="UP001497512">
    <property type="component" value="Chromosome 6"/>
</dbReference>
<sequence length="324" mass="35447">MTDQAAAAGKSKKKDLVCVTGATGFVASWLIKCLLADGYTVRGTVRDPGNEQKTGHLWALPGAKERLELVKADLLTAGSYDEAVSGCDGVFHTATAVVLIESDPQSEMIDPAVFGTLNVLRSCKKSRSVKRVVMTSSSAAVRFNSIFPSAAIPLDETVWSSIWYAVAKTLAEKEAWQFASDHQLDLIVVLPSFVVGPSLPADNSKTVNDVLHLLKGDGSLIGMLGRMGYVHIDDVARAHLLVYQEPSARGRYLCSATELEPEQLCRLVAARYPHLPIPTRLENVPPVPYYTLNSSKLEKLGLKFKPVETMFDDCIAWFRNKHML</sequence>
<dbReference type="InterPro" id="IPR001509">
    <property type="entry name" value="Epimerase_deHydtase"/>
</dbReference>
<name>A0ABP0USI9_9BRYO</name>
<protein>
    <recommendedName>
        <fullName evidence="2">NAD-dependent epimerase/dehydratase domain-containing protein</fullName>
    </recommendedName>
</protein>
<dbReference type="Gene3D" id="3.40.50.720">
    <property type="entry name" value="NAD(P)-binding Rossmann-like Domain"/>
    <property type="match status" value="1"/>
</dbReference>
<evidence type="ECO:0000313" key="4">
    <source>
        <dbReference type="Proteomes" id="UP001497512"/>
    </source>
</evidence>
<gene>
    <name evidence="3" type="ORF">CSSPTR1EN2_LOCUS19449</name>
</gene>
<dbReference type="PANTHER" id="PTHR10366:SF821">
    <property type="entry name" value="TETRAKETIDE ALPHA-PYRONE REDUCTASE 1"/>
    <property type="match status" value="1"/>
</dbReference>
<dbReference type="CDD" id="cd08958">
    <property type="entry name" value="FR_SDR_e"/>
    <property type="match status" value="1"/>
</dbReference>
<dbReference type="InterPro" id="IPR036291">
    <property type="entry name" value="NAD(P)-bd_dom_sf"/>
</dbReference>
<dbReference type="EMBL" id="OZ019898">
    <property type="protein sequence ID" value="CAK9228870.1"/>
    <property type="molecule type" value="Genomic_DNA"/>
</dbReference>
<reference evidence="3" key="1">
    <citation type="submission" date="2024-02" db="EMBL/GenBank/DDBJ databases">
        <authorList>
            <consortium name="ELIXIR-Norway"/>
            <consortium name="Elixir Norway"/>
        </authorList>
    </citation>
    <scope>NUCLEOTIDE SEQUENCE</scope>
</reference>
<keyword evidence="4" id="KW-1185">Reference proteome</keyword>
<dbReference type="Pfam" id="PF01370">
    <property type="entry name" value="Epimerase"/>
    <property type="match status" value="1"/>
</dbReference>
<evidence type="ECO:0000259" key="2">
    <source>
        <dbReference type="Pfam" id="PF01370"/>
    </source>
</evidence>
<accession>A0ABP0USI9</accession>
<dbReference type="PANTHER" id="PTHR10366">
    <property type="entry name" value="NAD DEPENDENT EPIMERASE/DEHYDRATASE"/>
    <property type="match status" value="1"/>
</dbReference>
<evidence type="ECO:0000313" key="3">
    <source>
        <dbReference type="EMBL" id="CAK9228870.1"/>
    </source>
</evidence>
<organism evidence="3 4">
    <name type="scientific">Sphagnum troendelagicum</name>
    <dbReference type="NCBI Taxonomy" id="128251"/>
    <lineage>
        <taxon>Eukaryota</taxon>
        <taxon>Viridiplantae</taxon>
        <taxon>Streptophyta</taxon>
        <taxon>Embryophyta</taxon>
        <taxon>Bryophyta</taxon>
        <taxon>Sphagnophytina</taxon>
        <taxon>Sphagnopsida</taxon>
        <taxon>Sphagnales</taxon>
        <taxon>Sphagnaceae</taxon>
        <taxon>Sphagnum</taxon>
    </lineage>
</organism>
<evidence type="ECO:0000256" key="1">
    <source>
        <dbReference type="ARBA" id="ARBA00023002"/>
    </source>
</evidence>
<feature type="domain" description="NAD-dependent epimerase/dehydratase" evidence="2">
    <location>
        <begin position="17"/>
        <end position="248"/>
    </location>
</feature>
<dbReference type="SUPFAM" id="SSF51735">
    <property type="entry name" value="NAD(P)-binding Rossmann-fold domains"/>
    <property type="match status" value="1"/>
</dbReference>
<keyword evidence="1" id="KW-0560">Oxidoreductase</keyword>
<dbReference type="InterPro" id="IPR050425">
    <property type="entry name" value="NAD(P)_dehydrat-like"/>
</dbReference>